<sequence length="83" mass="8399">MSAREADGWRASTAAGLRSSGAAAGGGRTTADEFAVMPPAGSCVAATHTVCHYEAAVRANPVLVVLVPFVGSERKAKQGTGQR</sequence>
<evidence type="ECO:0000313" key="2">
    <source>
        <dbReference type="EnsemblPlants" id="OBART11G15960.1"/>
    </source>
</evidence>
<protein>
    <submittedName>
        <fullName evidence="2">Uncharacterized protein</fullName>
    </submittedName>
</protein>
<evidence type="ECO:0000313" key="3">
    <source>
        <dbReference type="Proteomes" id="UP000026960"/>
    </source>
</evidence>
<dbReference type="HOGENOM" id="CLU_2546182_0_0_1"/>
<dbReference type="Gramene" id="OBART11G15960.1">
    <property type="protein sequence ID" value="OBART11G15960.1"/>
    <property type="gene ID" value="OBART11G15960"/>
</dbReference>
<organism evidence="2">
    <name type="scientific">Oryza barthii</name>
    <dbReference type="NCBI Taxonomy" id="65489"/>
    <lineage>
        <taxon>Eukaryota</taxon>
        <taxon>Viridiplantae</taxon>
        <taxon>Streptophyta</taxon>
        <taxon>Embryophyta</taxon>
        <taxon>Tracheophyta</taxon>
        <taxon>Spermatophyta</taxon>
        <taxon>Magnoliopsida</taxon>
        <taxon>Liliopsida</taxon>
        <taxon>Poales</taxon>
        <taxon>Poaceae</taxon>
        <taxon>BOP clade</taxon>
        <taxon>Oryzoideae</taxon>
        <taxon>Oryzeae</taxon>
        <taxon>Oryzinae</taxon>
        <taxon>Oryza</taxon>
    </lineage>
</organism>
<dbReference type="Proteomes" id="UP000026960">
    <property type="component" value="Chromosome 11"/>
</dbReference>
<feature type="compositionally biased region" description="Low complexity" evidence="1">
    <location>
        <begin position="10"/>
        <end position="22"/>
    </location>
</feature>
<reference evidence="2" key="2">
    <citation type="submission" date="2015-03" db="UniProtKB">
        <authorList>
            <consortium name="EnsemblPlants"/>
        </authorList>
    </citation>
    <scope>IDENTIFICATION</scope>
</reference>
<feature type="region of interest" description="Disordered" evidence="1">
    <location>
        <begin position="1"/>
        <end position="29"/>
    </location>
</feature>
<dbReference type="PaxDb" id="65489-OBART11G15960.1"/>
<reference evidence="2" key="1">
    <citation type="journal article" date="2009" name="Rice">
        <title>De Novo Next Generation Sequencing of Plant Genomes.</title>
        <authorList>
            <person name="Rounsley S."/>
            <person name="Marri P.R."/>
            <person name="Yu Y."/>
            <person name="He R."/>
            <person name="Sisneros N."/>
            <person name="Goicoechea J.L."/>
            <person name="Lee S.J."/>
            <person name="Angelova A."/>
            <person name="Kudrna D."/>
            <person name="Luo M."/>
            <person name="Affourtit J."/>
            <person name="Desany B."/>
            <person name="Knight J."/>
            <person name="Niazi F."/>
            <person name="Egholm M."/>
            <person name="Wing R.A."/>
        </authorList>
    </citation>
    <scope>NUCLEOTIDE SEQUENCE [LARGE SCALE GENOMIC DNA]</scope>
    <source>
        <strain evidence="2">cv. IRGC 105608</strain>
    </source>
</reference>
<evidence type="ECO:0000256" key="1">
    <source>
        <dbReference type="SAM" id="MobiDB-lite"/>
    </source>
</evidence>
<dbReference type="EnsemblPlants" id="OBART11G15960.1">
    <property type="protein sequence ID" value="OBART11G15960.1"/>
    <property type="gene ID" value="OBART11G15960"/>
</dbReference>
<keyword evidence="3" id="KW-1185">Reference proteome</keyword>
<proteinExistence type="predicted"/>
<name>A0A0D3HMN2_9ORYZ</name>
<dbReference type="AlphaFoldDB" id="A0A0D3HMN2"/>
<accession>A0A0D3HMN2</accession>